<evidence type="ECO:0000256" key="4">
    <source>
        <dbReference type="SAM" id="SignalP"/>
    </source>
</evidence>
<keyword evidence="3" id="KW-1280">Immunoglobulin</keyword>
<dbReference type="InterPro" id="IPR013783">
    <property type="entry name" value="Ig-like_fold"/>
</dbReference>
<evidence type="ECO:0000256" key="3">
    <source>
        <dbReference type="ARBA" id="ARBA00043265"/>
    </source>
</evidence>
<reference evidence="6" key="1">
    <citation type="submission" date="2023-09" db="UniProtKB">
        <authorList>
            <consortium name="Ensembl"/>
        </authorList>
    </citation>
    <scope>IDENTIFICATION</scope>
</reference>
<keyword evidence="1" id="KW-0391">Immunity</keyword>
<accession>A0A8C0W944</accession>
<dbReference type="Gene3D" id="2.60.40.10">
    <property type="entry name" value="Immunoglobulins"/>
    <property type="match status" value="1"/>
</dbReference>
<keyword evidence="4" id="KW-0732">Signal</keyword>
<evidence type="ECO:0000256" key="2">
    <source>
        <dbReference type="ARBA" id="ARBA00023130"/>
    </source>
</evidence>
<keyword evidence="2" id="KW-1064">Adaptive immunity</keyword>
<dbReference type="GO" id="GO:0005576">
    <property type="term" value="C:extracellular region"/>
    <property type="evidence" value="ECO:0007669"/>
    <property type="project" value="UniProtKB-ARBA"/>
</dbReference>
<feature type="domain" description="Ig-like" evidence="5">
    <location>
        <begin position="16"/>
        <end position="113"/>
    </location>
</feature>
<dbReference type="SUPFAM" id="SSF48726">
    <property type="entry name" value="Immunoglobulin"/>
    <property type="match status" value="1"/>
</dbReference>
<dbReference type="InterPro" id="IPR050150">
    <property type="entry name" value="IgV_Light_Chain"/>
</dbReference>
<dbReference type="PROSITE" id="PS50835">
    <property type="entry name" value="IG_LIKE"/>
    <property type="match status" value="1"/>
</dbReference>
<dbReference type="PANTHER" id="PTHR23267">
    <property type="entry name" value="IMMUNOGLOBULIN LIGHT CHAIN"/>
    <property type="match status" value="1"/>
</dbReference>
<evidence type="ECO:0000313" key="6">
    <source>
        <dbReference type="Ensembl" id="ENSCCNP00000006291.1"/>
    </source>
</evidence>
<dbReference type="InterPro" id="IPR003599">
    <property type="entry name" value="Ig_sub"/>
</dbReference>
<dbReference type="InterPro" id="IPR036179">
    <property type="entry name" value="Ig-like_dom_sf"/>
</dbReference>
<proteinExistence type="predicted"/>
<dbReference type="GO" id="GO:0019814">
    <property type="term" value="C:immunoglobulin complex"/>
    <property type="evidence" value="ECO:0007669"/>
    <property type="project" value="UniProtKB-KW"/>
</dbReference>
<evidence type="ECO:0000259" key="5">
    <source>
        <dbReference type="PROSITE" id="PS50835"/>
    </source>
</evidence>
<protein>
    <recommendedName>
        <fullName evidence="5">Ig-like domain-containing protein</fullName>
    </recommendedName>
</protein>
<organism evidence="6">
    <name type="scientific">Castor canadensis</name>
    <name type="common">American beaver</name>
    <dbReference type="NCBI Taxonomy" id="51338"/>
    <lineage>
        <taxon>Eukaryota</taxon>
        <taxon>Metazoa</taxon>
        <taxon>Chordata</taxon>
        <taxon>Craniata</taxon>
        <taxon>Vertebrata</taxon>
        <taxon>Euteleostomi</taxon>
        <taxon>Mammalia</taxon>
        <taxon>Eutheria</taxon>
        <taxon>Euarchontoglires</taxon>
        <taxon>Glires</taxon>
        <taxon>Rodentia</taxon>
        <taxon>Castorimorpha</taxon>
        <taxon>Castoridae</taxon>
        <taxon>Castor</taxon>
    </lineage>
</organism>
<evidence type="ECO:0000256" key="1">
    <source>
        <dbReference type="ARBA" id="ARBA00022859"/>
    </source>
</evidence>
<dbReference type="AlphaFoldDB" id="A0A8C0W944"/>
<dbReference type="SMART" id="SM00409">
    <property type="entry name" value="IG"/>
    <property type="match status" value="1"/>
</dbReference>
<dbReference type="Pfam" id="PF07686">
    <property type="entry name" value="V-set"/>
    <property type="match status" value="1"/>
</dbReference>
<dbReference type="SMART" id="SM00406">
    <property type="entry name" value="IGv"/>
    <property type="match status" value="1"/>
</dbReference>
<dbReference type="FunFam" id="2.60.40.10:FF:000365">
    <property type="entry name" value="If kappa light chain"/>
    <property type="match status" value="1"/>
</dbReference>
<feature type="signal peptide" evidence="4">
    <location>
        <begin position="1"/>
        <end position="20"/>
    </location>
</feature>
<dbReference type="GO" id="GO:0002250">
    <property type="term" value="P:adaptive immune response"/>
    <property type="evidence" value="ECO:0007669"/>
    <property type="project" value="UniProtKB-KW"/>
</dbReference>
<sequence>MRFPAQLLGLLMVWIPGSSGVVTMTQTPLSLSLTPGEQASISCKSSKSIQHSDGNTYLSWLRQKPGQSPQLLIYKVSTRFSGVPDRFSGSGSGTDFTLKISRVEAEDVGVYYCMQATKLPPTVIHYRTKTSQLGMVQLPHVFLVKGAAQQTLRLFWKRKMLENSRVLVLALCPLYYLYCLL</sequence>
<name>A0A8C0W944_CASCN</name>
<dbReference type="GO" id="GO:0005886">
    <property type="term" value="C:plasma membrane"/>
    <property type="evidence" value="ECO:0007669"/>
    <property type="project" value="UniProtKB-ARBA"/>
</dbReference>
<dbReference type="InterPro" id="IPR013106">
    <property type="entry name" value="Ig_V-set"/>
</dbReference>
<dbReference type="Ensembl" id="ENSCCNT00000008262.1">
    <property type="protein sequence ID" value="ENSCCNP00000006291.1"/>
    <property type="gene ID" value="ENSCCNG00000006640.1"/>
</dbReference>
<dbReference type="InterPro" id="IPR007110">
    <property type="entry name" value="Ig-like_dom"/>
</dbReference>
<feature type="chain" id="PRO_5034200415" description="Ig-like domain-containing protein" evidence="4">
    <location>
        <begin position="21"/>
        <end position="181"/>
    </location>
</feature>